<keyword evidence="3" id="KW-1185">Reference proteome</keyword>
<comment type="caution">
    <text evidence="2">The sequence shown here is derived from an EMBL/GenBank/DDBJ whole genome shotgun (WGS) entry which is preliminary data.</text>
</comment>
<dbReference type="GO" id="GO:0016740">
    <property type="term" value="F:transferase activity"/>
    <property type="evidence" value="ECO:0007669"/>
    <property type="project" value="UniProtKB-KW"/>
</dbReference>
<proteinExistence type="predicted"/>
<evidence type="ECO:0000313" key="2">
    <source>
        <dbReference type="EMBL" id="MET3599312.1"/>
    </source>
</evidence>
<name>A0ABV2IAN1_9HYPH</name>
<feature type="domain" description="Glycosyl transferase family 25" evidence="1">
    <location>
        <begin position="3"/>
        <end position="176"/>
    </location>
</feature>
<dbReference type="RefSeq" id="WP_354433509.1">
    <property type="nucleotide sequence ID" value="NZ_JBEPLY010000003.1"/>
</dbReference>
<evidence type="ECO:0000313" key="3">
    <source>
        <dbReference type="Proteomes" id="UP001549164"/>
    </source>
</evidence>
<gene>
    <name evidence="2" type="ORF">ABID12_001243</name>
</gene>
<protein>
    <submittedName>
        <fullName evidence="2">Glycosyl transferase family 25</fullName>
    </submittedName>
</protein>
<dbReference type="InterPro" id="IPR002654">
    <property type="entry name" value="Glyco_trans_25"/>
</dbReference>
<reference evidence="2 3" key="1">
    <citation type="submission" date="2024-06" db="EMBL/GenBank/DDBJ databases">
        <title>Genomic Encyclopedia of Type Strains, Phase IV (KMG-IV): sequencing the most valuable type-strain genomes for metagenomic binning, comparative biology and taxonomic classification.</title>
        <authorList>
            <person name="Goeker M."/>
        </authorList>
    </citation>
    <scope>NUCLEOTIDE SEQUENCE [LARGE SCALE GENOMIC DNA]</scope>
    <source>
        <strain evidence="2 3">DSM 28102</strain>
    </source>
</reference>
<organism evidence="2 3">
    <name type="scientific">Martelella mangrovi</name>
    <dbReference type="NCBI Taxonomy" id="1397477"/>
    <lineage>
        <taxon>Bacteria</taxon>
        <taxon>Pseudomonadati</taxon>
        <taxon>Pseudomonadota</taxon>
        <taxon>Alphaproteobacteria</taxon>
        <taxon>Hyphomicrobiales</taxon>
        <taxon>Aurantimonadaceae</taxon>
        <taxon>Martelella</taxon>
    </lineage>
</organism>
<dbReference type="Proteomes" id="UP001549164">
    <property type="component" value="Unassembled WGS sequence"/>
</dbReference>
<dbReference type="EMBL" id="JBEPLY010000003">
    <property type="protein sequence ID" value="MET3599312.1"/>
    <property type="molecule type" value="Genomic_DNA"/>
</dbReference>
<dbReference type="Pfam" id="PF01755">
    <property type="entry name" value="Glyco_transf_25"/>
    <property type="match status" value="1"/>
</dbReference>
<sequence length="266" mass="29714">MLTFVINLDREVDRLSYIERMMAAREIRFTRIAATDARLICNEEMRALSAFPSAFSREMTCGEIGCYLSHVCAWKKLLESNAPAAAVFEDDVELSAAARDVLADLENWLPPEVDIVKLETSRKPTEMARQAEVRLGAYEVRRLVGCHIGSAGYVITRQGAEKMLERSARLSVPIDAALFDPRAGIRQGLSVMQLVPALCIQTPYDQSGPIGIHMGSAITERGKRKSYGRTLPEIAFNRTKDRIAVIRSRVAAVIARRRCSIVEYRP</sequence>
<accession>A0ABV2IAN1</accession>
<evidence type="ECO:0000259" key="1">
    <source>
        <dbReference type="Pfam" id="PF01755"/>
    </source>
</evidence>
<dbReference type="CDD" id="cd06532">
    <property type="entry name" value="Glyco_transf_25"/>
    <property type="match status" value="1"/>
</dbReference>
<keyword evidence="2" id="KW-0808">Transferase</keyword>